<feature type="region of interest" description="Disordered" evidence="1">
    <location>
        <begin position="248"/>
        <end position="268"/>
    </location>
</feature>
<keyword evidence="3" id="KW-1185">Reference proteome</keyword>
<accession>A0A154PD32</accession>
<proteinExistence type="predicted"/>
<dbReference type="AlphaFoldDB" id="A0A154PD32"/>
<feature type="region of interest" description="Disordered" evidence="1">
    <location>
        <begin position="370"/>
        <end position="391"/>
    </location>
</feature>
<dbReference type="Proteomes" id="UP000076502">
    <property type="component" value="Unassembled WGS sequence"/>
</dbReference>
<protein>
    <submittedName>
        <fullName evidence="2">Uncharacterized protein</fullName>
    </submittedName>
</protein>
<evidence type="ECO:0000256" key="1">
    <source>
        <dbReference type="SAM" id="MobiDB-lite"/>
    </source>
</evidence>
<dbReference type="EMBL" id="KQ434878">
    <property type="protein sequence ID" value="KZC09805.1"/>
    <property type="molecule type" value="Genomic_DNA"/>
</dbReference>
<organism evidence="2 3">
    <name type="scientific">Dufourea novaeangliae</name>
    <name type="common">Sweat bee</name>
    <dbReference type="NCBI Taxonomy" id="178035"/>
    <lineage>
        <taxon>Eukaryota</taxon>
        <taxon>Metazoa</taxon>
        <taxon>Ecdysozoa</taxon>
        <taxon>Arthropoda</taxon>
        <taxon>Hexapoda</taxon>
        <taxon>Insecta</taxon>
        <taxon>Pterygota</taxon>
        <taxon>Neoptera</taxon>
        <taxon>Endopterygota</taxon>
        <taxon>Hymenoptera</taxon>
        <taxon>Apocrita</taxon>
        <taxon>Aculeata</taxon>
        <taxon>Apoidea</taxon>
        <taxon>Anthophila</taxon>
        <taxon>Halictidae</taxon>
        <taxon>Rophitinae</taxon>
        <taxon>Dufourea</taxon>
    </lineage>
</organism>
<sequence length="391" mass="43895">MGVQYKKLLVTDCYGDWAKDRGPPRAELKVNDGGVPMKLRGNVSLFLSLSERGKVKRRTVTASWVVGGDTSFFSVPNCALNNSPAKVMYSVQEEVNPSKATPPSDLPWPERHTHSIRESDLQGIGGFPAVEVLPVEKVSSIMETFAHIRSDSLPARRQAPPGLSVKSCQIRLPNNLCHTRRLFSKRRTIGVAGYLIIVDWFNNGVDGYRNFLQQQIVEDCRFKEGSLGPLRLHLTHLNFGTAEKSYKQRKLRGRRRTETNENQNSGDALKDALEISEGPVTKCATSRQEIENNSVTKLKRKEKFLEAKYALACVVLQPPQVNIMFQNIYYINVPEVDQMDAAQFTQECFQPTSNFISQSDRVDVSILINTPANDTRSDPIHDPPVTNHEPT</sequence>
<evidence type="ECO:0000313" key="2">
    <source>
        <dbReference type="EMBL" id="KZC09805.1"/>
    </source>
</evidence>
<evidence type="ECO:0000313" key="3">
    <source>
        <dbReference type="Proteomes" id="UP000076502"/>
    </source>
</evidence>
<reference evidence="2 3" key="1">
    <citation type="submission" date="2015-07" db="EMBL/GenBank/DDBJ databases">
        <title>The genome of Dufourea novaeangliae.</title>
        <authorList>
            <person name="Pan H."/>
            <person name="Kapheim K."/>
        </authorList>
    </citation>
    <scope>NUCLEOTIDE SEQUENCE [LARGE SCALE GENOMIC DNA]</scope>
    <source>
        <strain evidence="2">0120121106</strain>
        <tissue evidence="2">Whole body</tissue>
    </source>
</reference>
<gene>
    <name evidence="2" type="ORF">WN55_00451</name>
</gene>
<name>A0A154PD32_DUFNO</name>